<name>A0A1N6FDN5_9RHOB</name>
<evidence type="ECO:0000256" key="6">
    <source>
        <dbReference type="SAM" id="MobiDB-lite"/>
    </source>
</evidence>
<evidence type="ECO:0000256" key="3">
    <source>
        <dbReference type="ARBA" id="ARBA00022692"/>
    </source>
</evidence>
<feature type="transmembrane region" description="Helical" evidence="7">
    <location>
        <begin position="266"/>
        <end position="287"/>
    </location>
</feature>
<evidence type="ECO:0000256" key="1">
    <source>
        <dbReference type="ARBA" id="ARBA00004651"/>
    </source>
</evidence>
<dbReference type="STRING" id="1217970.SAMN05444002_1589"/>
<dbReference type="InterPro" id="IPR016181">
    <property type="entry name" value="Acyl_CoA_acyltransferase"/>
</dbReference>
<keyword evidence="9" id="KW-0808">Transferase</keyword>
<evidence type="ECO:0000256" key="2">
    <source>
        <dbReference type="ARBA" id="ARBA00022475"/>
    </source>
</evidence>
<keyword evidence="4 7" id="KW-1133">Transmembrane helix</keyword>
<dbReference type="RefSeq" id="WP_074255642.1">
    <property type="nucleotide sequence ID" value="NZ_FSRL01000001.1"/>
</dbReference>
<feature type="transmembrane region" description="Helical" evidence="7">
    <location>
        <begin position="65"/>
        <end position="84"/>
    </location>
</feature>
<accession>A0A1N6FDN5</accession>
<dbReference type="GO" id="GO:0016755">
    <property type="term" value="F:aminoacyltransferase activity"/>
    <property type="evidence" value="ECO:0007669"/>
    <property type="project" value="TreeGrafter"/>
</dbReference>
<protein>
    <submittedName>
        <fullName evidence="9">Phosphatidylglycerol lysyltransferase</fullName>
    </submittedName>
</protein>
<dbReference type="SUPFAM" id="SSF55729">
    <property type="entry name" value="Acyl-CoA N-acyltransferases (Nat)"/>
    <property type="match status" value="1"/>
</dbReference>
<proteinExistence type="predicted"/>
<dbReference type="GO" id="GO:0055091">
    <property type="term" value="P:phospholipid homeostasis"/>
    <property type="evidence" value="ECO:0007669"/>
    <property type="project" value="TreeGrafter"/>
</dbReference>
<evidence type="ECO:0000313" key="9">
    <source>
        <dbReference type="EMBL" id="SIN93367.1"/>
    </source>
</evidence>
<dbReference type="OrthoDB" id="145485at2"/>
<evidence type="ECO:0000313" key="10">
    <source>
        <dbReference type="Proteomes" id="UP000184932"/>
    </source>
</evidence>
<comment type="subcellular location">
    <subcellularLocation>
        <location evidence="1">Cell membrane</location>
        <topology evidence="1">Multi-pass membrane protein</topology>
    </subcellularLocation>
</comment>
<keyword evidence="2" id="KW-1003">Cell membrane</keyword>
<dbReference type="Pfam" id="PF09924">
    <property type="entry name" value="LPG_synthase_C"/>
    <property type="match status" value="1"/>
</dbReference>
<feature type="transmembrane region" description="Helical" evidence="7">
    <location>
        <begin position="293"/>
        <end position="314"/>
    </location>
</feature>
<evidence type="ECO:0000259" key="8">
    <source>
        <dbReference type="Pfam" id="PF09924"/>
    </source>
</evidence>
<reference evidence="10" key="1">
    <citation type="submission" date="2016-11" db="EMBL/GenBank/DDBJ databases">
        <authorList>
            <person name="Varghese N."/>
            <person name="Submissions S."/>
        </authorList>
    </citation>
    <scope>NUCLEOTIDE SEQUENCE [LARGE SCALE GENOMIC DNA]</scope>
    <source>
        <strain evidence="10">DSM 29440</strain>
    </source>
</reference>
<keyword evidence="3 7" id="KW-0812">Transmembrane</keyword>
<dbReference type="AlphaFoldDB" id="A0A1N6FDN5"/>
<dbReference type="Proteomes" id="UP000184932">
    <property type="component" value="Unassembled WGS sequence"/>
</dbReference>
<feature type="transmembrane region" description="Helical" evidence="7">
    <location>
        <begin position="168"/>
        <end position="190"/>
    </location>
</feature>
<evidence type="ECO:0000256" key="7">
    <source>
        <dbReference type="SAM" id="Phobius"/>
    </source>
</evidence>
<organism evidence="9 10">
    <name type="scientific">Vannielia litorea</name>
    <dbReference type="NCBI Taxonomy" id="1217970"/>
    <lineage>
        <taxon>Bacteria</taxon>
        <taxon>Pseudomonadati</taxon>
        <taxon>Pseudomonadota</taxon>
        <taxon>Alphaproteobacteria</taxon>
        <taxon>Rhodobacterales</taxon>
        <taxon>Paracoccaceae</taxon>
        <taxon>Vannielia</taxon>
    </lineage>
</organism>
<dbReference type="InterPro" id="IPR024320">
    <property type="entry name" value="LPG_synthase_C"/>
</dbReference>
<gene>
    <name evidence="9" type="ORF">SAMN05444002_1589</name>
</gene>
<evidence type="ECO:0000256" key="4">
    <source>
        <dbReference type="ARBA" id="ARBA00022989"/>
    </source>
</evidence>
<feature type="transmembrane region" description="Helical" evidence="7">
    <location>
        <begin position="23"/>
        <end position="45"/>
    </location>
</feature>
<feature type="transmembrane region" description="Helical" evidence="7">
    <location>
        <begin position="136"/>
        <end position="162"/>
    </location>
</feature>
<dbReference type="EMBL" id="FSRL01000001">
    <property type="protein sequence ID" value="SIN93367.1"/>
    <property type="molecule type" value="Genomic_DNA"/>
</dbReference>
<keyword evidence="5 7" id="KW-0472">Membrane</keyword>
<feature type="transmembrane region" description="Helical" evidence="7">
    <location>
        <begin position="211"/>
        <end position="230"/>
    </location>
</feature>
<dbReference type="PANTHER" id="PTHR34697:SF2">
    <property type="entry name" value="PHOSPHATIDYLGLYCEROL LYSYLTRANSFERASE"/>
    <property type="match status" value="1"/>
</dbReference>
<dbReference type="PANTHER" id="PTHR34697">
    <property type="entry name" value="PHOSPHATIDYLGLYCEROL LYSYLTRANSFERASE"/>
    <property type="match status" value="1"/>
</dbReference>
<dbReference type="GO" id="GO:0005886">
    <property type="term" value="C:plasma membrane"/>
    <property type="evidence" value="ECO:0007669"/>
    <property type="project" value="UniProtKB-SubCell"/>
</dbReference>
<feature type="domain" description="Phosphatidylglycerol lysyltransferase C-terminal" evidence="8">
    <location>
        <begin position="368"/>
        <end position="634"/>
    </location>
</feature>
<evidence type="ECO:0000256" key="5">
    <source>
        <dbReference type="ARBA" id="ARBA00023136"/>
    </source>
</evidence>
<feature type="region of interest" description="Disordered" evidence="6">
    <location>
        <begin position="659"/>
        <end position="692"/>
    </location>
</feature>
<keyword evidence="10" id="KW-1185">Reference proteome</keyword>
<feature type="transmembrane region" description="Helical" evidence="7">
    <location>
        <begin position="236"/>
        <end position="254"/>
    </location>
</feature>
<sequence length="692" mass="72035">MGEVSHRLHRAAGTLKRAGLGRLVLRQGLPILAVLALLPVLAGWLQGLDLAAGWALLAGLPGHRWVGALCMTAVSFWALGRYDLAIHRWLSTGQNEDAAQGAGVTAIAVGQSTGFGLVIGALVRWRMLPGLGLARALGVTAAVALSFLAGWALFTSLCLLALPSAFPHAAPVGALGVLAGGFIVALCLWPPGWGGLARLPRLPSIWLASRIATFATLDCTAAALAFWLLLPPGTELAFGALLPAFLVALGAGIIGGTPGGAGPFEATLAVMLAQVDGAALACAILGFRLVYYALPAGLGLLAAAAGPMRSLATLRIEREALSRQRPVFRRAGRPPSPDLGWHLATADRAEAGLLRQGELGWLEAPGSGGGWAAAPTGSALVAIGAPFGPWGAARHWIAALRAEARSRGLAPVIYKAGARMAASAREAGFCVVPVAEEAVLDPTGFCLDSPEHRQLRRKLRRAEKAGLVITREMGPPDPATSAEMAAVSAAWEAGRGGARGFSMGRFCPVYIGHQHRYVARSRGRILGFASFHVSTREWVLDLMRTLPDSPEGGTAAPDGTMHALVLRAIEEAAARGCPRLSLAAVPLRGTPAEDSGTPPLFAALRARLDEATGGAGLRQFKACFAPRWEPLYMAAPNRLALALAAVDIARRVARPRALPRLGPEFAAPGGLAPPRTADRAAREQAPPLRRAS</sequence>
<dbReference type="InterPro" id="IPR051211">
    <property type="entry name" value="PG_lysyltransferase"/>
</dbReference>